<protein>
    <recommendedName>
        <fullName evidence="4">Copper resistance protein D</fullName>
    </recommendedName>
</protein>
<keyword evidence="1" id="KW-1133">Transmembrane helix</keyword>
<feature type="transmembrane region" description="Helical" evidence="1">
    <location>
        <begin position="43"/>
        <end position="70"/>
    </location>
</feature>
<proteinExistence type="predicted"/>
<evidence type="ECO:0008006" key="4">
    <source>
        <dbReference type="Google" id="ProtNLM"/>
    </source>
</evidence>
<dbReference type="AlphaFoldDB" id="A0A316DAX3"/>
<gene>
    <name evidence="2" type="ORF">C7459_10480</name>
</gene>
<evidence type="ECO:0000256" key="1">
    <source>
        <dbReference type="SAM" id="Phobius"/>
    </source>
</evidence>
<feature type="transmembrane region" description="Helical" evidence="1">
    <location>
        <begin position="6"/>
        <end position="31"/>
    </location>
</feature>
<dbReference type="RefSeq" id="WP_109687240.1">
    <property type="nucleotide sequence ID" value="NZ_QGGL01000004.1"/>
</dbReference>
<accession>A0A316DAX3</accession>
<keyword evidence="1" id="KW-0472">Membrane</keyword>
<sequence>METELLLFLHLLGLSFWIGSMVLLVILLLAVRRNLTSWNGTPLFLWITRLVTRFLNVAALVVLVSGGGLIQMLGYTQASKPLWIKLMEQGGGLTLLLFIVVMTWFGNRARKQLRAPQDPARSDVPKWMTRYSTALSLFATLAVLVLMVVSFRVS</sequence>
<feature type="transmembrane region" description="Helical" evidence="1">
    <location>
        <begin position="90"/>
        <end position="107"/>
    </location>
</feature>
<comment type="caution">
    <text evidence="2">The sequence shown here is derived from an EMBL/GenBank/DDBJ whole genome shotgun (WGS) entry which is preliminary data.</text>
</comment>
<dbReference type="EMBL" id="QGGL01000004">
    <property type="protein sequence ID" value="PWK14878.1"/>
    <property type="molecule type" value="Genomic_DNA"/>
</dbReference>
<keyword evidence="1" id="KW-0812">Transmembrane</keyword>
<evidence type="ECO:0000313" key="2">
    <source>
        <dbReference type="EMBL" id="PWK14878.1"/>
    </source>
</evidence>
<organism evidence="2 3">
    <name type="scientific">Tumebacillus permanentifrigoris</name>
    <dbReference type="NCBI Taxonomy" id="378543"/>
    <lineage>
        <taxon>Bacteria</taxon>
        <taxon>Bacillati</taxon>
        <taxon>Bacillota</taxon>
        <taxon>Bacilli</taxon>
        <taxon>Bacillales</taxon>
        <taxon>Alicyclobacillaceae</taxon>
        <taxon>Tumebacillus</taxon>
    </lineage>
</organism>
<name>A0A316DAX3_9BACL</name>
<feature type="transmembrane region" description="Helical" evidence="1">
    <location>
        <begin position="128"/>
        <end position="151"/>
    </location>
</feature>
<keyword evidence="3" id="KW-1185">Reference proteome</keyword>
<reference evidence="2 3" key="1">
    <citation type="submission" date="2018-05" db="EMBL/GenBank/DDBJ databases">
        <title>Genomic Encyclopedia of Type Strains, Phase IV (KMG-IV): sequencing the most valuable type-strain genomes for metagenomic binning, comparative biology and taxonomic classification.</title>
        <authorList>
            <person name="Goeker M."/>
        </authorList>
    </citation>
    <scope>NUCLEOTIDE SEQUENCE [LARGE SCALE GENOMIC DNA]</scope>
    <source>
        <strain evidence="2 3">DSM 18773</strain>
    </source>
</reference>
<dbReference type="OrthoDB" id="2382253at2"/>
<dbReference type="Proteomes" id="UP000245634">
    <property type="component" value="Unassembled WGS sequence"/>
</dbReference>
<evidence type="ECO:0000313" key="3">
    <source>
        <dbReference type="Proteomes" id="UP000245634"/>
    </source>
</evidence>